<dbReference type="Proteomes" id="UP000186058">
    <property type="component" value="Unassembled WGS sequence"/>
</dbReference>
<sequence>MVVELEGGFLMNKGYRLVKRTMMCLIALVVILTTLCIAVPPAQGKEIAQDPGGMQKHPGVLLAEPVPPSGGRSTRVQPAENISDHSRVAMIIDDFGNGMRGTDEMFALPVKFTVAVMPFLPTSEKDARRAHEQGLDVLVHLPMEPNKGRPEWLGPGAVLTRMSDTEVRQRVEAALDNIPFAIGINNHMGSKVTGDERVMGIILSVCKERGLFFVDSHTNYRSIAGRMAREMGLPPVENHIFLDDVHTSGHVVKQMRLVQERAKSQTYCVTIGHVGVQGKETAAGIRSGIAELKDSVEFVGISDLVKDQWKWNSRLTLP</sequence>
<proteinExistence type="predicted"/>
<gene>
    <name evidence="1" type="ORF">A3844_27085</name>
</gene>
<dbReference type="Pfam" id="PF04748">
    <property type="entry name" value="Polysacc_deac_2"/>
    <property type="match status" value="1"/>
</dbReference>
<reference evidence="1 2" key="1">
    <citation type="submission" date="2016-03" db="EMBL/GenBank/DDBJ databases">
        <authorList>
            <person name="Sant'Anna F.H."/>
            <person name="Ambrosini A."/>
            <person name="Souza R."/>
            <person name="Bach E."/>
            <person name="Fernandes G."/>
            <person name="Balsanelli E."/>
            <person name="Baura V.A."/>
            <person name="Souza E.M."/>
            <person name="Passaglia L."/>
        </authorList>
    </citation>
    <scope>NUCLEOTIDE SEQUENCE [LARGE SCALE GENOMIC DNA]</scope>
    <source>
        <strain evidence="1 2">P26E</strain>
    </source>
</reference>
<dbReference type="InterPro" id="IPR011330">
    <property type="entry name" value="Glyco_hydro/deAcase_b/a-brl"/>
</dbReference>
<evidence type="ECO:0000313" key="2">
    <source>
        <dbReference type="Proteomes" id="UP000186058"/>
    </source>
</evidence>
<dbReference type="EMBL" id="LVWI01000081">
    <property type="protein sequence ID" value="OKP80748.1"/>
    <property type="molecule type" value="Genomic_DNA"/>
</dbReference>
<dbReference type="SUPFAM" id="SSF88713">
    <property type="entry name" value="Glycoside hydrolase/deacetylase"/>
    <property type="match status" value="1"/>
</dbReference>
<evidence type="ECO:0000313" key="1">
    <source>
        <dbReference type="EMBL" id="OKP80748.1"/>
    </source>
</evidence>
<dbReference type="CDD" id="cd10936">
    <property type="entry name" value="CE4_DAC2"/>
    <property type="match status" value="1"/>
</dbReference>
<dbReference type="PANTHER" id="PTHR30105">
    <property type="entry name" value="UNCHARACTERIZED YIBQ-RELATED"/>
    <property type="match status" value="1"/>
</dbReference>
<dbReference type="PANTHER" id="PTHR30105:SF2">
    <property type="entry name" value="DIVERGENT POLYSACCHARIDE DEACETYLASE SUPERFAMILY"/>
    <property type="match status" value="1"/>
</dbReference>
<dbReference type="Gene3D" id="3.20.20.370">
    <property type="entry name" value="Glycoside hydrolase/deacetylase"/>
    <property type="match status" value="1"/>
</dbReference>
<accession>A0ABX3EJN7</accession>
<keyword evidence="2" id="KW-1185">Reference proteome</keyword>
<evidence type="ECO:0008006" key="3">
    <source>
        <dbReference type="Google" id="ProtNLM"/>
    </source>
</evidence>
<comment type="caution">
    <text evidence="1">The sequence shown here is derived from an EMBL/GenBank/DDBJ whole genome shotgun (WGS) entry which is preliminary data.</text>
</comment>
<organism evidence="1 2">
    <name type="scientific">Paenibacillus helianthi</name>
    <dbReference type="NCBI Taxonomy" id="1349432"/>
    <lineage>
        <taxon>Bacteria</taxon>
        <taxon>Bacillati</taxon>
        <taxon>Bacillota</taxon>
        <taxon>Bacilli</taxon>
        <taxon>Bacillales</taxon>
        <taxon>Paenibacillaceae</taxon>
        <taxon>Paenibacillus</taxon>
    </lineage>
</organism>
<name>A0ABX3EJN7_9BACL</name>
<protein>
    <recommendedName>
        <fullName evidence="3">Divergent polysaccharide deacetylase family protein</fullName>
    </recommendedName>
</protein>
<dbReference type="InterPro" id="IPR006837">
    <property type="entry name" value="Divergent_DAC"/>
</dbReference>